<keyword evidence="2 9" id="KW-0732">Signal</keyword>
<reference evidence="11" key="2">
    <citation type="submission" date="2025-09" db="UniProtKB">
        <authorList>
            <consortium name="Ensembl"/>
        </authorList>
    </citation>
    <scope>IDENTIFICATION</scope>
</reference>
<dbReference type="AlphaFoldDB" id="A0A8C4NHC5"/>
<dbReference type="GO" id="GO:0030968">
    <property type="term" value="P:endoplasmic reticulum unfolded protein response"/>
    <property type="evidence" value="ECO:0007669"/>
    <property type="project" value="UniProtKB-UniRule"/>
</dbReference>
<comment type="subcellular location">
    <subcellularLocation>
        <location evidence="1 7">Endoplasmic reticulum lumen</location>
    </subcellularLocation>
</comment>
<comment type="similarity">
    <text evidence="7">Belongs to the OS-9 family.</text>
</comment>
<dbReference type="GO" id="GO:0030246">
    <property type="term" value="F:carbohydrate binding"/>
    <property type="evidence" value="ECO:0007669"/>
    <property type="project" value="UniProtKB-UniRule"/>
</dbReference>
<evidence type="ECO:0000313" key="12">
    <source>
        <dbReference type="Proteomes" id="UP000694388"/>
    </source>
</evidence>
<feature type="chain" id="PRO_5034959266" description="Endoplasmic reticulum lectin" evidence="9">
    <location>
        <begin position="26"/>
        <end position="509"/>
    </location>
</feature>
<feature type="compositionally biased region" description="Basic and acidic residues" evidence="8">
    <location>
        <begin position="281"/>
        <end position="298"/>
    </location>
</feature>
<dbReference type="InterPro" id="IPR045149">
    <property type="entry name" value="OS-9-like"/>
</dbReference>
<feature type="compositionally biased region" description="Polar residues" evidence="8">
    <location>
        <begin position="299"/>
        <end position="309"/>
    </location>
</feature>
<comment type="function">
    <text evidence="6">Probable lectin that binds selectively to improperly folded lumenal proteins. May function in endoplasmic reticulum quality control and endoplasmic reticulum-associated degradation (ERAD) of both non-glycosylated proteins and glycoproteins.</text>
</comment>
<dbReference type="PANTHER" id="PTHR15414:SF0">
    <property type="entry name" value="ENDOPLASMIC RETICULUM LECTIN 1"/>
    <property type="match status" value="1"/>
</dbReference>
<evidence type="ECO:0000256" key="3">
    <source>
        <dbReference type="ARBA" id="ARBA00022737"/>
    </source>
</evidence>
<name>A0A8C4NHC5_EPTBU</name>
<accession>A0A8C4NHC5</accession>
<evidence type="ECO:0000256" key="6">
    <source>
        <dbReference type="ARBA" id="ARBA00037585"/>
    </source>
</evidence>
<dbReference type="GO" id="GO:0005788">
    <property type="term" value="C:endoplasmic reticulum lumen"/>
    <property type="evidence" value="ECO:0007669"/>
    <property type="project" value="UniProtKB-SubCell"/>
</dbReference>
<evidence type="ECO:0000259" key="10">
    <source>
        <dbReference type="PROSITE" id="PS51914"/>
    </source>
</evidence>
<dbReference type="FunFam" id="2.70.130.10:FF:000003">
    <property type="entry name" value="Endoplasmic reticulum lectin 1"/>
    <property type="match status" value="1"/>
</dbReference>
<organism evidence="11 12">
    <name type="scientific">Eptatretus burgeri</name>
    <name type="common">Inshore hagfish</name>
    <dbReference type="NCBI Taxonomy" id="7764"/>
    <lineage>
        <taxon>Eukaryota</taxon>
        <taxon>Metazoa</taxon>
        <taxon>Chordata</taxon>
        <taxon>Craniata</taxon>
        <taxon>Vertebrata</taxon>
        <taxon>Cyclostomata</taxon>
        <taxon>Myxini</taxon>
        <taxon>Myxiniformes</taxon>
        <taxon>Myxinidae</taxon>
        <taxon>Eptatretinae</taxon>
        <taxon>Eptatretus</taxon>
    </lineage>
</organism>
<feature type="region of interest" description="Disordered" evidence="8">
    <location>
        <begin position="281"/>
        <end position="311"/>
    </location>
</feature>
<evidence type="ECO:0000256" key="1">
    <source>
        <dbReference type="ARBA" id="ARBA00004319"/>
    </source>
</evidence>
<dbReference type="PROSITE" id="PS51914">
    <property type="entry name" value="MRH"/>
    <property type="match status" value="2"/>
</dbReference>
<dbReference type="Gene3D" id="2.70.130.10">
    <property type="entry name" value="Mannose-6-phosphate receptor binding domain"/>
    <property type="match status" value="2"/>
</dbReference>
<keyword evidence="12" id="KW-1185">Reference proteome</keyword>
<sequence length="509" mass="57941">MRRSSSARVAGPLFVVLTCLSGVRPMSDDVLFHIKWPGHTTTLPLSGSLYRDEDTMIMTTADNEQYKCLLPSESAQGDGVDEMADETPEPEKLLEPLFKQNSCSYRIEPYWTYEVCHRRHIRQYHEEKEFGLKITVQEYYLGYFGKGGLEFTQGQDGKSKETYLSKKTSKKEEDQEVATKNIDGQQMPYFPLEFGEGTACSLRGNAPRRAIVMYVCHPGARHEVLSVAEVTSCEYEVVVLTPFLCRHPKYRFKPAPVNDIHCQSLQGSPARPKSLDALLEKEEENKRSPNPHFPEESHVPSNRPTSSPIAGQKQHVVGTPLISSLTDQQLIRAFLDGSHCVRGGVGWWKHEFCYGKHVHQFHEEKDGFKNIIVVGTWNIELHKEWVRNNNPRTVIHLPDGSTKIRSVSHLYGNGDACDLTGSARKVVVKLKCKESVSPHAVTIYMFEPEPCRYILVNDPCFGGVSILLNRPRLCDRHEWKTGISRRQDLFIFSTKDYSNIFYFEISVLV</sequence>
<evidence type="ECO:0000256" key="8">
    <source>
        <dbReference type="SAM" id="MobiDB-lite"/>
    </source>
</evidence>
<evidence type="ECO:0000313" key="11">
    <source>
        <dbReference type="Ensembl" id="ENSEBUP00000006695.1"/>
    </source>
</evidence>
<proteinExistence type="inferred from homology"/>
<feature type="domain" description="MRH" evidence="10">
    <location>
        <begin position="101"/>
        <end position="247"/>
    </location>
</feature>
<dbReference type="Proteomes" id="UP000694388">
    <property type="component" value="Unplaced"/>
</dbReference>
<feature type="signal peptide" evidence="9">
    <location>
        <begin position="1"/>
        <end position="25"/>
    </location>
</feature>
<keyword evidence="3" id="KW-0677">Repeat</keyword>
<dbReference type="FunFam" id="2.70.130.10:FF:000001">
    <property type="entry name" value="Endoplasmic reticulum lectin 1"/>
    <property type="match status" value="1"/>
</dbReference>
<dbReference type="PANTHER" id="PTHR15414">
    <property type="entry name" value="OS-9-RELATED"/>
    <property type="match status" value="1"/>
</dbReference>
<dbReference type="Ensembl" id="ENSEBUT00000007156.1">
    <property type="protein sequence ID" value="ENSEBUP00000006695.1"/>
    <property type="gene ID" value="ENSEBUG00000004369.1"/>
</dbReference>
<evidence type="ECO:0000256" key="9">
    <source>
        <dbReference type="SAM" id="SignalP"/>
    </source>
</evidence>
<dbReference type="InterPro" id="IPR009011">
    <property type="entry name" value="Man6P_isomerase_rcpt-bd_dom_sf"/>
</dbReference>
<comment type="function">
    <text evidence="7">Lectin involved in the quality control of the secretory pathway. As a member of the endoplasmic reticulum-associated degradation lumenal (ERAD-L) surveillance system, targets misfolded endoplasmic reticulum lumenal glycoproteins for degradation.</text>
</comment>
<evidence type="ECO:0000256" key="4">
    <source>
        <dbReference type="ARBA" id="ARBA00022824"/>
    </source>
</evidence>
<feature type="domain" description="MRH" evidence="10">
    <location>
        <begin position="338"/>
        <end position="476"/>
    </location>
</feature>
<dbReference type="GeneTree" id="ENSGT00530000063603"/>
<reference evidence="11" key="1">
    <citation type="submission" date="2025-08" db="UniProtKB">
        <authorList>
            <consortium name="Ensembl"/>
        </authorList>
    </citation>
    <scope>IDENTIFICATION</scope>
</reference>
<evidence type="ECO:0000256" key="2">
    <source>
        <dbReference type="ARBA" id="ARBA00022729"/>
    </source>
</evidence>
<dbReference type="InterPro" id="IPR012913">
    <property type="entry name" value="OS9-like_dom"/>
</dbReference>
<dbReference type="Pfam" id="PF07915">
    <property type="entry name" value="PRKCSH"/>
    <property type="match status" value="2"/>
</dbReference>
<keyword evidence="7" id="KW-0430">Lectin</keyword>
<protein>
    <recommendedName>
        <fullName evidence="7">Endoplasmic reticulum lectin</fullName>
    </recommendedName>
</protein>
<keyword evidence="5" id="KW-1015">Disulfide bond</keyword>
<evidence type="ECO:0000256" key="5">
    <source>
        <dbReference type="ARBA" id="ARBA00023157"/>
    </source>
</evidence>
<dbReference type="GO" id="GO:0030970">
    <property type="term" value="P:retrograde protein transport, ER to cytosol"/>
    <property type="evidence" value="ECO:0007669"/>
    <property type="project" value="TreeGrafter"/>
</dbReference>
<keyword evidence="4 7" id="KW-0256">Endoplasmic reticulum</keyword>
<evidence type="ECO:0000256" key="7">
    <source>
        <dbReference type="RuleBase" id="RU369099"/>
    </source>
</evidence>
<dbReference type="InterPro" id="IPR044865">
    <property type="entry name" value="MRH_dom"/>
</dbReference>
<dbReference type="SUPFAM" id="SSF50911">
    <property type="entry name" value="Mannose 6-phosphate receptor domain"/>
    <property type="match status" value="2"/>
</dbReference>